<accession>A0ABU5VWF6</accession>
<gene>
    <name evidence="2" type="ORF">SHI21_14325</name>
</gene>
<evidence type="ECO:0000313" key="2">
    <source>
        <dbReference type="EMBL" id="MEA9357399.1"/>
    </source>
</evidence>
<dbReference type="EMBL" id="JAYGJQ010000002">
    <property type="protein sequence ID" value="MEA9357399.1"/>
    <property type="molecule type" value="Genomic_DNA"/>
</dbReference>
<keyword evidence="2" id="KW-0449">Lipoprotein</keyword>
<keyword evidence="1" id="KW-0732">Signal</keyword>
<reference evidence="2 3" key="1">
    <citation type="submission" date="2023-11" db="EMBL/GenBank/DDBJ databases">
        <title>A Novel Polar Bacteriovorax (B. antarcticus) Isolated from the Biocrust in Antarctica.</title>
        <authorList>
            <person name="Mun W."/>
            <person name="Choi S.Y."/>
            <person name="Mitchell R.J."/>
        </authorList>
    </citation>
    <scope>NUCLEOTIDE SEQUENCE [LARGE SCALE GENOMIC DNA]</scope>
    <source>
        <strain evidence="2 3">PP10</strain>
    </source>
</reference>
<dbReference type="RefSeq" id="WP_323577398.1">
    <property type="nucleotide sequence ID" value="NZ_JAYGJQ010000002.1"/>
</dbReference>
<comment type="caution">
    <text evidence="2">The sequence shown here is derived from an EMBL/GenBank/DDBJ whole genome shotgun (WGS) entry which is preliminary data.</text>
</comment>
<feature type="signal peptide" evidence="1">
    <location>
        <begin position="1"/>
        <end position="24"/>
    </location>
</feature>
<evidence type="ECO:0000256" key="1">
    <source>
        <dbReference type="SAM" id="SignalP"/>
    </source>
</evidence>
<feature type="chain" id="PRO_5045451567" evidence="1">
    <location>
        <begin position="25"/>
        <end position="271"/>
    </location>
</feature>
<proteinExistence type="predicted"/>
<protein>
    <submittedName>
        <fullName evidence="2">DUF6279 family lipoprotein</fullName>
    </submittedName>
</protein>
<dbReference type="PROSITE" id="PS51257">
    <property type="entry name" value="PROKAR_LIPOPROTEIN"/>
    <property type="match status" value="1"/>
</dbReference>
<organism evidence="2 3">
    <name type="scientific">Bacteriovorax antarcticus</name>
    <dbReference type="NCBI Taxonomy" id="3088717"/>
    <lineage>
        <taxon>Bacteria</taxon>
        <taxon>Pseudomonadati</taxon>
        <taxon>Bdellovibrionota</taxon>
        <taxon>Bacteriovoracia</taxon>
        <taxon>Bacteriovoracales</taxon>
        <taxon>Bacteriovoracaceae</taxon>
        <taxon>Bacteriovorax</taxon>
    </lineage>
</organism>
<evidence type="ECO:0000313" key="3">
    <source>
        <dbReference type="Proteomes" id="UP001302274"/>
    </source>
</evidence>
<keyword evidence="3" id="KW-1185">Reference proteome</keyword>
<sequence>MKKIVLLCFIILCTVFSCSRLDLAVNLANSYITNKTDDFLDLTREQSKWLKKSIAKDIDKVKKTIFPQLATEMLKISQTINNQRTFDTATVLNSYKRLESLFYEGLRIFAPTAVGLADQLVPAQIVYLQKEADKKFTEMKEDPSKKSYKKIKKHFDSWAGGMNSEQKKELKIFVDKNPPPINESVYSRQNLVHEFVRSYSDKVARKKFVEKLFTNYDSMLDPNYKKLLAEKHNRVAAFVTNILNKMPEDQRQTLVETIRDRANQLLKISKG</sequence>
<name>A0ABU5VWF6_9BACT</name>
<dbReference type="Proteomes" id="UP001302274">
    <property type="component" value="Unassembled WGS sequence"/>
</dbReference>
<dbReference type="Pfam" id="PF19795">
    <property type="entry name" value="DUF6279"/>
    <property type="match status" value="1"/>
</dbReference>